<dbReference type="GO" id="GO:0005886">
    <property type="term" value="C:plasma membrane"/>
    <property type="evidence" value="ECO:0007669"/>
    <property type="project" value="InterPro"/>
</dbReference>
<sequence length="230" mass="24929">MNINLKVSATDPDCGVNAVVNYTLGDGFEQLREFKVRSDTGEICISSTLDFETRNAFEFPVIATDRGGLSTTAMVKIQVTDVNDNRPVFYPPEYNVSLRDGGASSSATSPVVVVSATDADSGKFGSVNYRIVAGNEGGLFRIDRTTGEIFVNRPHQLSTRSQPSHRLNISATDGGNLKSLKDAEVFISVIDSTQKPPIFDQARYVFAVMENVKKDFVVGHVKAAVINNGE</sequence>
<feature type="non-terminal residue" evidence="9">
    <location>
        <position position="1"/>
    </location>
</feature>
<dbReference type="PROSITE" id="PS00232">
    <property type="entry name" value="CADHERIN_1"/>
    <property type="match status" value="1"/>
</dbReference>
<dbReference type="CDD" id="cd11304">
    <property type="entry name" value="Cadherin_repeat"/>
    <property type="match status" value="2"/>
</dbReference>
<reference evidence="9" key="1">
    <citation type="journal article" date="2013" name="Genome Biol.">
        <title>Draft genome of the mountain pine beetle, Dendroctonus ponderosae Hopkins, a major forest pest.</title>
        <authorList>
            <person name="Keeling C.I."/>
            <person name="Yuen M.M."/>
            <person name="Liao N.Y."/>
            <person name="Docking T.R."/>
            <person name="Chan S.K."/>
            <person name="Taylor G.A."/>
            <person name="Palmquist D.L."/>
            <person name="Jackman S.D."/>
            <person name="Nguyen A."/>
            <person name="Li M."/>
            <person name="Henderson H."/>
            <person name="Janes J.K."/>
            <person name="Zhao Y."/>
            <person name="Pandoh P."/>
            <person name="Moore R."/>
            <person name="Sperling F.A."/>
            <person name="Huber D.P."/>
            <person name="Birol I."/>
            <person name="Jones S.J."/>
            <person name="Bohlmann J."/>
        </authorList>
    </citation>
    <scope>NUCLEOTIDE SEQUENCE</scope>
</reference>
<keyword evidence="7" id="KW-1133">Transmembrane helix</keyword>
<keyword evidence="4" id="KW-0677">Repeat</keyword>
<dbReference type="InterPro" id="IPR002126">
    <property type="entry name" value="Cadherin-like_dom"/>
</dbReference>
<evidence type="ECO:0000256" key="8">
    <source>
        <dbReference type="ARBA" id="ARBA00023136"/>
    </source>
</evidence>
<comment type="subcellular location">
    <subcellularLocation>
        <location evidence="1">Membrane</location>
    </subcellularLocation>
</comment>
<evidence type="ECO:0000256" key="3">
    <source>
        <dbReference type="ARBA" id="ARBA00022729"/>
    </source>
</evidence>
<evidence type="ECO:0000313" key="9">
    <source>
        <dbReference type="EMBL" id="ENN79611.1"/>
    </source>
</evidence>
<dbReference type="PANTHER" id="PTHR24025:SF22">
    <property type="entry name" value="CADHERIN DOMAIN-CONTAINING PROTEIN"/>
    <property type="match status" value="1"/>
</dbReference>
<evidence type="ECO:0000256" key="7">
    <source>
        <dbReference type="ARBA" id="ARBA00022989"/>
    </source>
</evidence>
<dbReference type="Gene3D" id="2.60.40.60">
    <property type="entry name" value="Cadherins"/>
    <property type="match status" value="2"/>
</dbReference>
<dbReference type="Pfam" id="PF00028">
    <property type="entry name" value="Cadherin"/>
    <property type="match status" value="2"/>
</dbReference>
<keyword evidence="3" id="KW-0732">Signal</keyword>
<dbReference type="FunFam" id="2.60.40.60:FF:000226">
    <property type="entry name" value="Dachsous, isoform B"/>
    <property type="match status" value="1"/>
</dbReference>
<dbReference type="GO" id="GO:0005911">
    <property type="term" value="C:cell-cell junction"/>
    <property type="evidence" value="ECO:0007669"/>
    <property type="project" value="TreeGrafter"/>
</dbReference>
<organism evidence="9">
    <name type="scientific">Dendroctonus ponderosae</name>
    <name type="common">Mountain pine beetle</name>
    <dbReference type="NCBI Taxonomy" id="77166"/>
    <lineage>
        <taxon>Eukaryota</taxon>
        <taxon>Metazoa</taxon>
        <taxon>Ecdysozoa</taxon>
        <taxon>Arthropoda</taxon>
        <taxon>Hexapoda</taxon>
        <taxon>Insecta</taxon>
        <taxon>Pterygota</taxon>
        <taxon>Neoptera</taxon>
        <taxon>Endopterygota</taxon>
        <taxon>Coleoptera</taxon>
        <taxon>Polyphaga</taxon>
        <taxon>Cucujiformia</taxon>
        <taxon>Curculionidae</taxon>
        <taxon>Scolytinae</taxon>
        <taxon>Dendroctonus</taxon>
    </lineage>
</organism>
<gene>
    <name evidence="9" type="ORF">YQE_03946</name>
</gene>
<proteinExistence type="predicted"/>
<dbReference type="OMA" id="CHIFRTI"/>
<protein>
    <submittedName>
        <fullName evidence="9">Uncharacterized protein</fullName>
    </submittedName>
</protein>
<dbReference type="InterPro" id="IPR050971">
    <property type="entry name" value="Cadherin-domain_protein"/>
</dbReference>
<evidence type="ECO:0000256" key="5">
    <source>
        <dbReference type="ARBA" id="ARBA00022837"/>
    </source>
</evidence>
<dbReference type="HOGENOM" id="CLU_087498_0_0_1"/>
<keyword evidence="8" id="KW-0472">Membrane</keyword>
<dbReference type="EMBL" id="KB740679">
    <property type="protein sequence ID" value="ENN79611.1"/>
    <property type="molecule type" value="Genomic_DNA"/>
</dbReference>
<evidence type="ECO:0000256" key="2">
    <source>
        <dbReference type="ARBA" id="ARBA00022692"/>
    </source>
</evidence>
<dbReference type="GO" id="GO:0007156">
    <property type="term" value="P:homophilic cell adhesion via plasma membrane adhesion molecules"/>
    <property type="evidence" value="ECO:0007669"/>
    <property type="project" value="InterPro"/>
</dbReference>
<evidence type="ECO:0000256" key="6">
    <source>
        <dbReference type="ARBA" id="ARBA00022889"/>
    </source>
</evidence>
<dbReference type="GO" id="GO:0005509">
    <property type="term" value="F:calcium ion binding"/>
    <property type="evidence" value="ECO:0007669"/>
    <property type="project" value="UniProtKB-UniRule"/>
</dbReference>
<evidence type="ECO:0000256" key="4">
    <source>
        <dbReference type="ARBA" id="ARBA00022737"/>
    </source>
</evidence>
<keyword evidence="6" id="KW-0130">Cell adhesion</keyword>
<evidence type="ECO:0000256" key="1">
    <source>
        <dbReference type="ARBA" id="ARBA00004370"/>
    </source>
</evidence>
<dbReference type="PANTHER" id="PTHR24025">
    <property type="entry name" value="DESMOGLEIN FAMILY MEMBER"/>
    <property type="match status" value="1"/>
</dbReference>
<dbReference type="PROSITE" id="PS50268">
    <property type="entry name" value="CADHERIN_2"/>
    <property type="match status" value="2"/>
</dbReference>
<name>N6UG59_DENPD</name>
<dbReference type="InterPro" id="IPR020894">
    <property type="entry name" value="Cadherin_CS"/>
</dbReference>
<dbReference type="FunFam" id="2.60.40.60:FF:000060">
    <property type="entry name" value="Putative cadherin-23"/>
    <property type="match status" value="1"/>
</dbReference>
<keyword evidence="5" id="KW-0106">Calcium</keyword>
<keyword evidence="2" id="KW-0812">Transmembrane</keyword>
<dbReference type="SMART" id="SM00112">
    <property type="entry name" value="CA"/>
    <property type="match status" value="2"/>
</dbReference>
<accession>N6UG59</accession>
<dbReference type="InterPro" id="IPR015919">
    <property type="entry name" value="Cadherin-like_sf"/>
</dbReference>
<dbReference type="SUPFAM" id="SSF49313">
    <property type="entry name" value="Cadherin-like"/>
    <property type="match status" value="2"/>
</dbReference>
<dbReference type="AlphaFoldDB" id="N6UG59"/>
<dbReference type="PRINTS" id="PR00205">
    <property type="entry name" value="CADHERIN"/>
</dbReference>